<dbReference type="GO" id="GO:0051898">
    <property type="term" value="P:negative regulation of phosphatidylinositol 3-kinase/protein kinase B signal transduction"/>
    <property type="evidence" value="ECO:0007669"/>
    <property type="project" value="TreeGrafter"/>
</dbReference>
<feature type="compositionally biased region" description="Basic residues" evidence="2">
    <location>
        <begin position="1"/>
        <end position="10"/>
    </location>
</feature>
<dbReference type="GO" id="GO:0005634">
    <property type="term" value="C:nucleus"/>
    <property type="evidence" value="ECO:0007669"/>
    <property type="project" value="InterPro"/>
</dbReference>
<dbReference type="Gene3D" id="3.40.50.11210">
    <property type="entry name" value="Rap/Ran-GAP"/>
    <property type="match status" value="1"/>
</dbReference>
<feature type="domain" description="Rap-GAP" evidence="3">
    <location>
        <begin position="331"/>
        <end position="568"/>
    </location>
</feature>
<evidence type="ECO:0000313" key="5">
    <source>
        <dbReference type="Proteomes" id="UP000828390"/>
    </source>
</evidence>
<dbReference type="GO" id="GO:0051726">
    <property type="term" value="P:regulation of cell cycle"/>
    <property type="evidence" value="ECO:0007669"/>
    <property type="project" value="TreeGrafter"/>
</dbReference>
<dbReference type="GO" id="GO:0033596">
    <property type="term" value="C:TSC1-TSC2 complex"/>
    <property type="evidence" value="ECO:0007669"/>
    <property type="project" value="TreeGrafter"/>
</dbReference>
<gene>
    <name evidence="4" type="ORF">DPMN_025440</name>
</gene>
<evidence type="ECO:0000259" key="3">
    <source>
        <dbReference type="PROSITE" id="PS50085"/>
    </source>
</evidence>
<dbReference type="PROSITE" id="PS50085">
    <property type="entry name" value="RAPGAP"/>
    <property type="match status" value="1"/>
</dbReference>
<evidence type="ECO:0000256" key="1">
    <source>
        <dbReference type="ARBA" id="ARBA00022468"/>
    </source>
</evidence>
<dbReference type="GO" id="GO:0051056">
    <property type="term" value="P:regulation of small GTPase mediated signal transduction"/>
    <property type="evidence" value="ECO:0007669"/>
    <property type="project" value="InterPro"/>
</dbReference>
<dbReference type="AlphaFoldDB" id="A0A9D4LRJ5"/>
<dbReference type="InterPro" id="IPR027107">
    <property type="entry name" value="Tuberin/Ral-act_asu"/>
</dbReference>
<organism evidence="4 5">
    <name type="scientific">Dreissena polymorpha</name>
    <name type="common">Zebra mussel</name>
    <name type="synonym">Mytilus polymorpha</name>
    <dbReference type="NCBI Taxonomy" id="45954"/>
    <lineage>
        <taxon>Eukaryota</taxon>
        <taxon>Metazoa</taxon>
        <taxon>Spiralia</taxon>
        <taxon>Lophotrochozoa</taxon>
        <taxon>Mollusca</taxon>
        <taxon>Bivalvia</taxon>
        <taxon>Autobranchia</taxon>
        <taxon>Heteroconchia</taxon>
        <taxon>Euheterodonta</taxon>
        <taxon>Imparidentia</taxon>
        <taxon>Neoheterodontei</taxon>
        <taxon>Myida</taxon>
        <taxon>Dreissenoidea</taxon>
        <taxon>Dreissenidae</taxon>
        <taxon>Dreissena</taxon>
    </lineage>
</organism>
<evidence type="ECO:0000256" key="2">
    <source>
        <dbReference type="SAM" id="MobiDB-lite"/>
    </source>
</evidence>
<proteinExistence type="predicted"/>
<dbReference type="InterPro" id="IPR000331">
    <property type="entry name" value="Rap/Ran_GAP_dom"/>
</dbReference>
<comment type="caution">
    <text evidence="4">The sequence shown here is derived from an EMBL/GenBank/DDBJ whole genome shotgun (WGS) entry which is preliminary data.</text>
</comment>
<evidence type="ECO:0000313" key="4">
    <source>
        <dbReference type="EMBL" id="KAH3862473.1"/>
    </source>
</evidence>
<dbReference type="Pfam" id="PF02145">
    <property type="entry name" value="Rap_GAP"/>
    <property type="match status" value="1"/>
</dbReference>
<dbReference type="EMBL" id="JAIWYP010000002">
    <property type="protein sequence ID" value="KAH3862473.1"/>
    <property type="molecule type" value="Genomic_DNA"/>
</dbReference>
<reference evidence="4" key="1">
    <citation type="journal article" date="2019" name="bioRxiv">
        <title>The Genome of the Zebra Mussel, Dreissena polymorpha: A Resource for Invasive Species Research.</title>
        <authorList>
            <person name="McCartney M.A."/>
            <person name="Auch B."/>
            <person name="Kono T."/>
            <person name="Mallez S."/>
            <person name="Zhang Y."/>
            <person name="Obille A."/>
            <person name="Becker A."/>
            <person name="Abrahante J.E."/>
            <person name="Garbe J."/>
            <person name="Badalamenti J.P."/>
            <person name="Herman A."/>
            <person name="Mangelson H."/>
            <person name="Liachko I."/>
            <person name="Sullivan S."/>
            <person name="Sone E.D."/>
            <person name="Koren S."/>
            <person name="Silverstein K.A.T."/>
            <person name="Beckman K.B."/>
            <person name="Gohl D.M."/>
        </authorList>
    </citation>
    <scope>NUCLEOTIDE SEQUENCE</scope>
    <source>
        <strain evidence="4">Duluth1</strain>
        <tissue evidence="4">Whole animal</tissue>
    </source>
</reference>
<dbReference type="GO" id="GO:0030178">
    <property type="term" value="P:negative regulation of Wnt signaling pathway"/>
    <property type="evidence" value="ECO:0007669"/>
    <property type="project" value="TreeGrafter"/>
</dbReference>
<dbReference type="Proteomes" id="UP000828390">
    <property type="component" value="Unassembled WGS sequence"/>
</dbReference>
<reference evidence="4" key="2">
    <citation type="submission" date="2020-11" db="EMBL/GenBank/DDBJ databases">
        <authorList>
            <person name="McCartney M.A."/>
            <person name="Auch B."/>
            <person name="Kono T."/>
            <person name="Mallez S."/>
            <person name="Becker A."/>
            <person name="Gohl D.M."/>
            <person name="Silverstein K.A.T."/>
            <person name="Koren S."/>
            <person name="Bechman K.B."/>
            <person name="Herman A."/>
            <person name="Abrahante J.E."/>
            <person name="Garbe J."/>
        </authorList>
    </citation>
    <scope>NUCLEOTIDE SEQUENCE</scope>
    <source>
        <strain evidence="4">Duluth1</strain>
        <tissue evidence="4">Whole animal</tissue>
    </source>
</reference>
<name>A0A9D4LRJ5_DREPO</name>
<feature type="region of interest" description="Disordered" evidence="2">
    <location>
        <begin position="1"/>
        <end position="20"/>
    </location>
</feature>
<accession>A0A9D4LRJ5</accession>
<dbReference type="GO" id="GO:0032007">
    <property type="term" value="P:negative regulation of TOR signaling"/>
    <property type="evidence" value="ECO:0007669"/>
    <property type="project" value="TreeGrafter"/>
</dbReference>
<dbReference type="PANTHER" id="PTHR10063:SF0">
    <property type="entry name" value="TUBERIN"/>
    <property type="match status" value="1"/>
</dbReference>
<keyword evidence="5" id="KW-1185">Reference proteome</keyword>
<feature type="compositionally biased region" description="Basic and acidic residues" evidence="2">
    <location>
        <begin position="565"/>
        <end position="578"/>
    </location>
</feature>
<feature type="region of interest" description="Disordered" evidence="2">
    <location>
        <begin position="565"/>
        <end position="584"/>
    </location>
</feature>
<dbReference type="PANTHER" id="PTHR10063">
    <property type="entry name" value="TUBERIN"/>
    <property type="match status" value="1"/>
</dbReference>
<dbReference type="SUPFAM" id="SSF111347">
    <property type="entry name" value="Rap/Ran-GAP"/>
    <property type="match status" value="1"/>
</dbReference>
<sequence length="584" mass="65630">MCSTFSRRRMQSGSAISRSDVHAPVDEKLAQFHRELTETCTDMMARYTFGNFSALPHRSHMAEFLLAGGQSQTWLLGNKLVTITTSGSGNKAANLDVCEKCQAMYQQHIDQREPKSGRRRHRSAVVFSRSTSCVDDSRCSSQDDITLMSRTSQDDTTLGLDLTGQDVAVQTGASLNKQPGLFESEPLESLILGIKGVDLANFNMEVCNCWCTNWAEIYIRAPSGNLSWMMRIENEASISNMAENQVPDITMLFASMGKKRQRDTVARHSHRIESGSIGEEEYETLYKQHFETRKQESHLIGIDLPQIQETSTYERPGSLSLDGTSLMEVSTNSLGFVPSTTTCLPADTEQDGHQTKDEKAIMSNQYGCVRYMRFIQSLGSLLRLRDCDPKQVYLGGLDTQGSDGEFAYRWQDESTQMIFHIATLMPNKESDVNCNQKKAHIGNDYVTVVYNDSGEEYKIGVIKGQFNYVNIVIKPLDYDSNAITLQAKEVPFQDQVTTDIAGILGHTDTKIISDGNLATLVRQIAIHSNLASMVLNRQAMQPNDPYANNWLERLRKIRRLRANLDHRPSEDSPTRTLDDFTQFV</sequence>
<dbReference type="InterPro" id="IPR035974">
    <property type="entry name" value="Rap/Ran-GAP_sf"/>
</dbReference>
<protein>
    <recommendedName>
        <fullName evidence="3">Rap-GAP domain-containing protein</fullName>
    </recommendedName>
</protein>
<dbReference type="FunFam" id="3.40.50.11210:FF:000001">
    <property type="entry name" value="Ral GTPase-activating protein subunit alpha-1 isoform 1"/>
    <property type="match status" value="1"/>
</dbReference>
<dbReference type="GO" id="GO:0046627">
    <property type="term" value="P:negative regulation of insulin receptor signaling pathway"/>
    <property type="evidence" value="ECO:0007669"/>
    <property type="project" value="TreeGrafter"/>
</dbReference>
<keyword evidence="1" id="KW-0343">GTPase activation</keyword>
<dbReference type="GO" id="GO:0005096">
    <property type="term" value="F:GTPase activator activity"/>
    <property type="evidence" value="ECO:0007669"/>
    <property type="project" value="UniProtKB-KW"/>
</dbReference>